<keyword evidence="2" id="KW-0479">Metal-binding</keyword>
<proteinExistence type="inferred from homology"/>
<evidence type="ECO:0000256" key="1">
    <source>
        <dbReference type="ARBA" id="ARBA00008416"/>
    </source>
</evidence>
<dbReference type="CDD" id="cd02247">
    <property type="entry name" value="cupin_pirin_C"/>
    <property type="match status" value="1"/>
</dbReference>
<accession>I1YES5</accession>
<evidence type="ECO:0000256" key="3">
    <source>
        <dbReference type="RuleBase" id="RU003457"/>
    </source>
</evidence>
<evidence type="ECO:0000256" key="2">
    <source>
        <dbReference type="PIRSR" id="PIRSR006232-1"/>
    </source>
</evidence>
<dbReference type="Pfam" id="PF05726">
    <property type="entry name" value="Pirin_C"/>
    <property type="match status" value="1"/>
</dbReference>
<protein>
    <submittedName>
        <fullName evidence="6">Pirin</fullName>
    </submittedName>
</protein>
<dbReference type="PIRSF" id="PIRSF006232">
    <property type="entry name" value="Pirin"/>
    <property type="match status" value="1"/>
</dbReference>
<dbReference type="OrthoDB" id="9780903at2"/>
<evidence type="ECO:0000313" key="7">
    <source>
        <dbReference type="Proteomes" id="UP000009145"/>
    </source>
</evidence>
<dbReference type="InterPro" id="IPR012093">
    <property type="entry name" value="Pirin"/>
</dbReference>
<dbReference type="RefSeq" id="WP_014702868.1">
    <property type="nucleotide sequence ID" value="NC_017856.1"/>
</dbReference>
<evidence type="ECO:0000259" key="5">
    <source>
        <dbReference type="Pfam" id="PF05726"/>
    </source>
</evidence>
<dbReference type="PANTHER" id="PTHR43594">
    <property type="entry name" value="QUERCETIN 2,3-DIOXYGENASE"/>
    <property type="match status" value="1"/>
</dbReference>
<dbReference type="SUPFAM" id="SSF51182">
    <property type="entry name" value="RmlC-like cupins"/>
    <property type="match status" value="1"/>
</dbReference>
<dbReference type="CDD" id="cd02909">
    <property type="entry name" value="cupin_pirin_N"/>
    <property type="match status" value="1"/>
</dbReference>
<dbReference type="EMBL" id="CP003380">
    <property type="protein sequence ID" value="AFJ01418.1"/>
    <property type="molecule type" value="Genomic_DNA"/>
</dbReference>
<dbReference type="InterPro" id="IPR014710">
    <property type="entry name" value="RmlC-like_jellyroll"/>
</dbReference>
<dbReference type="InterPro" id="IPR003829">
    <property type="entry name" value="Pirin_N_dom"/>
</dbReference>
<dbReference type="InterPro" id="IPR053186">
    <property type="entry name" value="QDO-related"/>
</dbReference>
<dbReference type="Pfam" id="PF02678">
    <property type="entry name" value="Pirin"/>
    <property type="match status" value="1"/>
</dbReference>
<keyword evidence="7" id="KW-1185">Reference proteome</keyword>
<dbReference type="AlphaFoldDB" id="I1YES5"/>
<feature type="binding site" evidence="2">
    <location>
        <position position="63"/>
    </location>
    <ligand>
        <name>Fe cation</name>
        <dbReference type="ChEBI" id="CHEBI:24875"/>
    </ligand>
</feature>
<sequence>MKKISGIYSGSDVHWVGNGFPVKTLFTYNNHGADLSPFLLMDLAGPHQFSSAAEPRGVGKHPHRGFQTVTIVFEGEVSHADSTGEGGTIGPGDVQWMTAGKGILHEEFHSESFTKSGGIIQVAQLWVNLPAQYKMTRPSYQPIKRDQIPVVQFPKKQGHLRVIAGDYHGVKGPAQTFTPINLWDVYLAAHSEINLELPNNWSTGLVVVDGDVNINEDKTAASTQTIVFERKGQTLRVSSINGAHFLILAGEPIDEPVVGSGPFVMNQKDEIKQALDDFKNNRF</sequence>
<feature type="domain" description="Pirin C-terminal" evidence="5">
    <location>
        <begin position="183"/>
        <end position="283"/>
    </location>
</feature>
<dbReference type="Gene3D" id="2.60.120.10">
    <property type="entry name" value="Jelly Rolls"/>
    <property type="match status" value="2"/>
</dbReference>
<feature type="binding site" evidence="2">
    <location>
        <position position="105"/>
    </location>
    <ligand>
        <name>Fe cation</name>
        <dbReference type="ChEBI" id="CHEBI:24875"/>
    </ligand>
</feature>
<dbReference type="PANTHER" id="PTHR43594:SF1">
    <property type="entry name" value="QUERCETIN 2,3-DIOXYGENASE PA2418-RELATED"/>
    <property type="match status" value="1"/>
</dbReference>
<dbReference type="PATRIC" id="fig|754477.3.peg.237"/>
<dbReference type="Proteomes" id="UP000009145">
    <property type="component" value="Chromosome"/>
</dbReference>
<feature type="binding site" evidence="2">
    <location>
        <position position="61"/>
    </location>
    <ligand>
        <name>Fe cation</name>
        <dbReference type="ChEBI" id="CHEBI:24875"/>
    </ligand>
</feature>
<dbReference type="InterPro" id="IPR008778">
    <property type="entry name" value="Pirin_C_dom"/>
</dbReference>
<comment type="similarity">
    <text evidence="1 3">Belongs to the pirin family.</text>
</comment>
<evidence type="ECO:0000259" key="4">
    <source>
        <dbReference type="Pfam" id="PF02678"/>
    </source>
</evidence>
<feature type="domain" description="Pirin N-terminal" evidence="4">
    <location>
        <begin position="24"/>
        <end position="127"/>
    </location>
</feature>
<dbReference type="InterPro" id="IPR011051">
    <property type="entry name" value="RmlC_Cupin_sf"/>
</dbReference>
<feature type="binding site" evidence="2">
    <location>
        <position position="107"/>
    </location>
    <ligand>
        <name>Fe cation</name>
        <dbReference type="ChEBI" id="CHEBI:24875"/>
    </ligand>
</feature>
<gene>
    <name evidence="6" type="ordered locus">Q7C_239</name>
</gene>
<organism evidence="6 7">
    <name type="scientific">Methylophaga frappieri (strain ATCC BAA-2434 / DSM 25690 / JAM7)</name>
    <dbReference type="NCBI Taxonomy" id="754477"/>
    <lineage>
        <taxon>Bacteria</taxon>
        <taxon>Pseudomonadati</taxon>
        <taxon>Pseudomonadota</taxon>
        <taxon>Gammaproteobacteria</taxon>
        <taxon>Thiotrichales</taxon>
        <taxon>Piscirickettsiaceae</taxon>
        <taxon>Methylophaga</taxon>
    </lineage>
</organism>
<dbReference type="HOGENOM" id="CLU_045717_5_1_6"/>
<dbReference type="eggNOG" id="COG1741">
    <property type="taxonomic scope" value="Bacteria"/>
</dbReference>
<dbReference type="GO" id="GO:0046872">
    <property type="term" value="F:metal ion binding"/>
    <property type="evidence" value="ECO:0007669"/>
    <property type="project" value="UniProtKB-KW"/>
</dbReference>
<comment type="cofactor">
    <cofactor evidence="2">
        <name>Fe cation</name>
        <dbReference type="ChEBI" id="CHEBI:24875"/>
    </cofactor>
    <text evidence="2">Binds 1 Fe cation per subunit.</text>
</comment>
<keyword evidence="2" id="KW-0408">Iron</keyword>
<reference evidence="6 7" key="1">
    <citation type="journal article" date="2012" name="J. Bacteriol.">
        <title>Complete genome sequences of Methylophaga sp. strain JAM1 and Methylophaga sp. strain JAM7.</title>
        <authorList>
            <person name="Villeneuve C."/>
            <person name="Martineau C."/>
            <person name="Mauffrey F."/>
            <person name="Villemur R."/>
        </authorList>
    </citation>
    <scope>NUCLEOTIDE SEQUENCE [LARGE SCALE GENOMIC DNA]</scope>
    <source>
        <strain evidence="6 7">JAM7</strain>
    </source>
</reference>
<name>I1YES5_METFJ</name>
<evidence type="ECO:0000313" key="6">
    <source>
        <dbReference type="EMBL" id="AFJ01418.1"/>
    </source>
</evidence>
<dbReference type="KEGG" id="mec:Q7C_239"/>